<dbReference type="PANTHER" id="PTHR12358">
    <property type="entry name" value="SPHINGOSINE KINASE"/>
    <property type="match status" value="1"/>
</dbReference>
<keyword evidence="11" id="KW-0594">Phospholipid biosynthesis</keyword>
<dbReference type="InterPro" id="IPR016064">
    <property type="entry name" value="NAD/diacylglycerol_kinase_sf"/>
</dbReference>
<keyword evidence="7 14" id="KW-0418">Kinase</keyword>
<keyword evidence="5" id="KW-0479">Metal-binding</keyword>
<dbReference type="AlphaFoldDB" id="A0A1G9A348"/>
<keyword evidence="12" id="KW-1208">Phospholipid metabolism</keyword>
<keyword evidence="9" id="KW-0460">Magnesium</keyword>
<dbReference type="STRING" id="393762.SAMN05660472_01046"/>
<dbReference type="GO" id="GO:0004143">
    <property type="term" value="F:ATP-dependent diacylglycerol kinase activity"/>
    <property type="evidence" value="ECO:0007669"/>
    <property type="project" value="TreeGrafter"/>
</dbReference>
<dbReference type="GO" id="GO:0005886">
    <property type="term" value="C:plasma membrane"/>
    <property type="evidence" value="ECO:0007669"/>
    <property type="project" value="TreeGrafter"/>
</dbReference>
<evidence type="ECO:0000259" key="13">
    <source>
        <dbReference type="PROSITE" id="PS50146"/>
    </source>
</evidence>
<dbReference type="SMART" id="SM00046">
    <property type="entry name" value="DAGKc"/>
    <property type="match status" value="1"/>
</dbReference>
<dbReference type="PROSITE" id="PS50146">
    <property type="entry name" value="DAGK"/>
    <property type="match status" value="1"/>
</dbReference>
<evidence type="ECO:0000256" key="10">
    <source>
        <dbReference type="ARBA" id="ARBA00023098"/>
    </source>
</evidence>
<keyword evidence="15" id="KW-1185">Reference proteome</keyword>
<comment type="similarity">
    <text evidence="2">Belongs to the diacylglycerol/lipid kinase family.</text>
</comment>
<dbReference type="Pfam" id="PF19279">
    <property type="entry name" value="YegS_C"/>
    <property type="match status" value="1"/>
</dbReference>
<dbReference type="PANTHER" id="PTHR12358:SF106">
    <property type="entry name" value="LIPID KINASE YEGS"/>
    <property type="match status" value="1"/>
</dbReference>
<keyword evidence="4" id="KW-0808">Transferase</keyword>
<evidence type="ECO:0000256" key="9">
    <source>
        <dbReference type="ARBA" id="ARBA00022842"/>
    </source>
</evidence>
<keyword evidence="10" id="KW-0443">Lipid metabolism</keyword>
<keyword evidence="6" id="KW-0547">Nucleotide-binding</keyword>
<accession>A0A1G9A348</accession>
<dbReference type="Pfam" id="PF00781">
    <property type="entry name" value="DAGK_cat"/>
    <property type="match status" value="1"/>
</dbReference>
<gene>
    <name evidence="14" type="ORF">SAMN05660472_01046</name>
</gene>
<dbReference type="InterPro" id="IPR050187">
    <property type="entry name" value="Lipid_Phosphate_FormReg"/>
</dbReference>
<dbReference type="GO" id="GO:0046872">
    <property type="term" value="F:metal ion binding"/>
    <property type="evidence" value="ECO:0007669"/>
    <property type="project" value="UniProtKB-KW"/>
</dbReference>
<dbReference type="InterPro" id="IPR001206">
    <property type="entry name" value="Diacylglycerol_kinase_cat_dom"/>
</dbReference>
<name>A0A1G9A348_9FIRM</name>
<keyword evidence="8" id="KW-0067">ATP-binding</keyword>
<dbReference type="InterPro" id="IPR017438">
    <property type="entry name" value="ATP-NAD_kinase_N"/>
</dbReference>
<dbReference type="EMBL" id="FNFP01000001">
    <property type="protein sequence ID" value="SDK21756.1"/>
    <property type="molecule type" value="Genomic_DNA"/>
</dbReference>
<evidence type="ECO:0000256" key="8">
    <source>
        <dbReference type="ARBA" id="ARBA00022840"/>
    </source>
</evidence>
<evidence type="ECO:0000256" key="11">
    <source>
        <dbReference type="ARBA" id="ARBA00023209"/>
    </source>
</evidence>
<dbReference type="Gene3D" id="2.60.200.40">
    <property type="match status" value="1"/>
</dbReference>
<evidence type="ECO:0000256" key="3">
    <source>
        <dbReference type="ARBA" id="ARBA00022516"/>
    </source>
</evidence>
<dbReference type="GO" id="GO:0005524">
    <property type="term" value="F:ATP binding"/>
    <property type="evidence" value="ECO:0007669"/>
    <property type="project" value="UniProtKB-KW"/>
</dbReference>
<dbReference type="InterPro" id="IPR005218">
    <property type="entry name" value="Diacylglycerol/lipid_kinase"/>
</dbReference>
<evidence type="ECO:0000256" key="1">
    <source>
        <dbReference type="ARBA" id="ARBA00001946"/>
    </source>
</evidence>
<evidence type="ECO:0000256" key="4">
    <source>
        <dbReference type="ARBA" id="ARBA00022679"/>
    </source>
</evidence>
<dbReference type="Gene3D" id="3.40.50.10330">
    <property type="entry name" value="Probable inorganic polyphosphate/atp-NAD kinase, domain 1"/>
    <property type="match status" value="1"/>
</dbReference>
<evidence type="ECO:0000313" key="15">
    <source>
        <dbReference type="Proteomes" id="UP000198718"/>
    </source>
</evidence>
<dbReference type="OrthoDB" id="142078at2"/>
<sequence>MEKIQIICNPNAGRQILQKSLPKLINTLQNQKNIRVDINYTTKALDAKNMAIEGCHQEYDLIITVGGDGTVNEVVNGIMVSDRKPKLAIYPAGTVNDFGNYLKIPKSVENFSTMILKGNTTKVDVGLARERYFLNVAAAGLLPEVAHRVSSEAKTVLGKFAYYIEGIKEFSKLRFKPMKITLKHNGREEEKEILFFILANSPSVGGFKYVAPQAKINDGHLDLLIVENNQLMDVAGIFLKALMGNHTNHPGLQYIQVQEFTIHTEGIVDLDLDGELGGRLPANFSVKKHGIEVIIP</sequence>
<dbReference type="RefSeq" id="WP_090551224.1">
    <property type="nucleotide sequence ID" value="NZ_FNFP01000001.1"/>
</dbReference>
<feature type="domain" description="DAGKc" evidence="13">
    <location>
        <begin position="1"/>
        <end position="132"/>
    </location>
</feature>
<keyword evidence="3" id="KW-0444">Lipid biosynthesis</keyword>
<dbReference type="NCBIfam" id="TIGR00147">
    <property type="entry name" value="YegS/Rv2252/BmrU family lipid kinase"/>
    <property type="match status" value="1"/>
</dbReference>
<evidence type="ECO:0000313" key="14">
    <source>
        <dbReference type="EMBL" id="SDK21756.1"/>
    </source>
</evidence>
<proteinExistence type="inferred from homology"/>
<comment type="cofactor">
    <cofactor evidence="1">
        <name>Mg(2+)</name>
        <dbReference type="ChEBI" id="CHEBI:18420"/>
    </cofactor>
</comment>
<dbReference type="Proteomes" id="UP000198718">
    <property type="component" value="Unassembled WGS sequence"/>
</dbReference>
<protein>
    <submittedName>
        <fullName evidence="14">Diacylglycerol kinase</fullName>
    </submittedName>
</protein>
<evidence type="ECO:0000256" key="7">
    <source>
        <dbReference type="ARBA" id="ARBA00022777"/>
    </source>
</evidence>
<evidence type="ECO:0000256" key="6">
    <source>
        <dbReference type="ARBA" id="ARBA00022741"/>
    </source>
</evidence>
<dbReference type="GO" id="GO:0008654">
    <property type="term" value="P:phospholipid biosynthetic process"/>
    <property type="evidence" value="ECO:0007669"/>
    <property type="project" value="UniProtKB-KW"/>
</dbReference>
<dbReference type="InterPro" id="IPR045540">
    <property type="entry name" value="YegS/DAGK_C"/>
</dbReference>
<organism evidence="14 15">
    <name type="scientific">Natronincola ferrireducens</name>
    <dbReference type="NCBI Taxonomy" id="393762"/>
    <lineage>
        <taxon>Bacteria</taxon>
        <taxon>Bacillati</taxon>
        <taxon>Bacillota</taxon>
        <taxon>Clostridia</taxon>
        <taxon>Peptostreptococcales</taxon>
        <taxon>Natronincolaceae</taxon>
        <taxon>Natronincola</taxon>
    </lineage>
</organism>
<evidence type="ECO:0000256" key="2">
    <source>
        <dbReference type="ARBA" id="ARBA00005983"/>
    </source>
</evidence>
<evidence type="ECO:0000256" key="12">
    <source>
        <dbReference type="ARBA" id="ARBA00023264"/>
    </source>
</evidence>
<dbReference type="SUPFAM" id="SSF111331">
    <property type="entry name" value="NAD kinase/diacylglycerol kinase-like"/>
    <property type="match status" value="1"/>
</dbReference>
<evidence type="ECO:0000256" key="5">
    <source>
        <dbReference type="ARBA" id="ARBA00022723"/>
    </source>
</evidence>
<reference evidence="14 15" key="1">
    <citation type="submission" date="2016-10" db="EMBL/GenBank/DDBJ databases">
        <authorList>
            <person name="de Groot N.N."/>
        </authorList>
    </citation>
    <scope>NUCLEOTIDE SEQUENCE [LARGE SCALE GENOMIC DNA]</scope>
    <source>
        <strain evidence="14 15">DSM 18346</strain>
    </source>
</reference>